<protein>
    <submittedName>
        <fullName evidence="1">Uncharacterized protein</fullName>
    </submittedName>
</protein>
<reference evidence="1" key="1">
    <citation type="submission" date="2014-12" db="EMBL/GenBank/DDBJ databases">
        <title>Insight into the proteome of Arion vulgaris.</title>
        <authorList>
            <person name="Aradska J."/>
            <person name="Bulat T."/>
            <person name="Smidak R."/>
            <person name="Sarate P."/>
            <person name="Gangsoo J."/>
            <person name="Sialana F."/>
            <person name="Bilban M."/>
            <person name="Lubec G."/>
        </authorList>
    </citation>
    <scope>NUCLEOTIDE SEQUENCE</scope>
    <source>
        <tissue evidence="1">Skin</tissue>
    </source>
</reference>
<accession>A0A0B7A824</accession>
<dbReference type="EMBL" id="HACG01030058">
    <property type="protein sequence ID" value="CEK76923.1"/>
    <property type="molecule type" value="Transcribed_RNA"/>
</dbReference>
<sequence>MIKEKHNTTYPHIPHGMRKSNFTFCVDTQTEEPMTSTNYRMDQHIIKNY</sequence>
<gene>
    <name evidence="1" type="primary">ORF102168</name>
</gene>
<dbReference type="AlphaFoldDB" id="A0A0B7A824"/>
<evidence type="ECO:0000313" key="1">
    <source>
        <dbReference type="EMBL" id="CEK76923.1"/>
    </source>
</evidence>
<organism evidence="1">
    <name type="scientific">Arion vulgaris</name>
    <dbReference type="NCBI Taxonomy" id="1028688"/>
    <lineage>
        <taxon>Eukaryota</taxon>
        <taxon>Metazoa</taxon>
        <taxon>Spiralia</taxon>
        <taxon>Lophotrochozoa</taxon>
        <taxon>Mollusca</taxon>
        <taxon>Gastropoda</taxon>
        <taxon>Heterobranchia</taxon>
        <taxon>Euthyneura</taxon>
        <taxon>Panpulmonata</taxon>
        <taxon>Eupulmonata</taxon>
        <taxon>Stylommatophora</taxon>
        <taxon>Helicina</taxon>
        <taxon>Arionoidea</taxon>
        <taxon>Arionidae</taxon>
        <taxon>Arion</taxon>
    </lineage>
</organism>
<proteinExistence type="predicted"/>
<name>A0A0B7A824_9EUPU</name>